<comment type="subcellular location">
    <subcellularLocation>
        <location evidence="1">Membrane</location>
        <topology evidence="1">Multi-pass membrane protein</topology>
    </subcellularLocation>
</comment>
<feature type="domain" description="Cytochrome C biogenesis protein transmembrane" evidence="7">
    <location>
        <begin position="19"/>
        <end position="223"/>
    </location>
</feature>
<evidence type="ECO:0000313" key="9">
    <source>
        <dbReference type="Proteomes" id="UP000177187"/>
    </source>
</evidence>
<dbReference type="InterPro" id="IPR051790">
    <property type="entry name" value="Cytochrome_c-biogenesis_DsbD"/>
</dbReference>
<reference evidence="8 9" key="1">
    <citation type="journal article" date="2016" name="Nat. Commun.">
        <title>Thousands of microbial genomes shed light on interconnected biogeochemical processes in an aquifer system.</title>
        <authorList>
            <person name="Anantharaman K."/>
            <person name="Brown C.T."/>
            <person name="Hug L.A."/>
            <person name="Sharon I."/>
            <person name="Castelle C.J."/>
            <person name="Probst A.J."/>
            <person name="Thomas B.C."/>
            <person name="Singh A."/>
            <person name="Wilkins M.J."/>
            <person name="Karaoz U."/>
            <person name="Brodie E.L."/>
            <person name="Williams K.H."/>
            <person name="Hubbard S.S."/>
            <person name="Banfield J.F."/>
        </authorList>
    </citation>
    <scope>NUCLEOTIDE SEQUENCE [LARGE SCALE GENOMIC DNA]</scope>
</reference>
<comment type="similarity">
    <text evidence="2">Belongs to the DsbD family.</text>
</comment>
<gene>
    <name evidence="8" type="ORF">A2Y64_05300</name>
</gene>
<dbReference type="AlphaFoldDB" id="A0A1F5FF22"/>
<evidence type="ECO:0000256" key="3">
    <source>
        <dbReference type="ARBA" id="ARBA00022692"/>
    </source>
</evidence>
<name>A0A1F5FF22_9BACT</name>
<evidence type="ECO:0000256" key="4">
    <source>
        <dbReference type="ARBA" id="ARBA00022989"/>
    </source>
</evidence>
<dbReference type="PANTHER" id="PTHR31272:SF6">
    <property type="entry name" value="CYTOCHROME C-TYPE BIOGENESIS CCDA-LIKE CHLOROPLASTIC PROTEIN"/>
    <property type="match status" value="1"/>
</dbReference>
<dbReference type="Pfam" id="PF02683">
    <property type="entry name" value="DsbD_TM"/>
    <property type="match status" value="1"/>
</dbReference>
<dbReference type="EMBL" id="MFAF01000046">
    <property type="protein sequence ID" value="OGD78167.1"/>
    <property type="molecule type" value="Genomic_DNA"/>
</dbReference>
<evidence type="ECO:0000313" key="8">
    <source>
        <dbReference type="EMBL" id="OGD78167.1"/>
    </source>
</evidence>
<evidence type="ECO:0000256" key="5">
    <source>
        <dbReference type="ARBA" id="ARBA00023136"/>
    </source>
</evidence>
<dbReference type="STRING" id="1817816.A2Y64_05300"/>
<organism evidence="8 9">
    <name type="scientific">Candidatus Coatesbacteria bacterium RBG_13_66_14</name>
    <dbReference type="NCBI Taxonomy" id="1817816"/>
    <lineage>
        <taxon>Bacteria</taxon>
        <taxon>Candidatus Coatesiibacteriota</taxon>
    </lineage>
</organism>
<feature type="transmembrane region" description="Helical" evidence="6">
    <location>
        <begin position="134"/>
        <end position="160"/>
    </location>
</feature>
<sequence length="229" mass="23715">MGDLLASIGGWLTSAPLLAFGGVFLAGIVSSFSPCVLAMIPLSIGFVGGYAQGSTRKALAYSLLFMLGLTLTFVVLGGIAAYVGGLFGLQGSFWYWILAAVAILVGLHLWGLIRVELPGFARLKIKSRGLWGAFVLGLLFGVAASPCAAPVLALVLTFAATSENVVYGMGLLLAYAVGHWLLVLAAGVSAAFAQKLIGSKKMERAGAVLKKVAGSLLILVGLYFVYLAV</sequence>
<feature type="transmembrane region" description="Helical" evidence="6">
    <location>
        <begin position="172"/>
        <end position="193"/>
    </location>
</feature>
<feature type="transmembrane region" description="Helical" evidence="6">
    <location>
        <begin position="205"/>
        <end position="226"/>
    </location>
</feature>
<keyword evidence="4 6" id="KW-1133">Transmembrane helix</keyword>
<dbReference type="GO" id="GO:0016020">
    <property type="term" value="C:membrane"/>
    <property type="evidence" value="ECO:0007669"/>
    <property type="project" value="UniProtKB-SubCell"/>
</dbReference>
<evidence type="ECO:0000256" key="6">
    <source>
        <dbReference type="SAM" id="Phobius"/>
    </source>
</evidence>
<dbReference type="Proteomes" id="UP000177187">
    <property type="component" value="Unassembled WGS sequence"/>
</dbReference>
<proteinExistence type="inferred from homology"/>
<dbReference type="InterPro" id="IPR003834">
    <property type="entry name" value="Cyt_c_assmbl_TM_dom"/>
</dbReference>
<dbReference type="PANTHER" id="PTHR31272">
    <property type="entry name" value="CYTOCHROME C-TYPE BIOGENESIS PROTEIN HI_1454-RELATED"/>
    <property type="match status" value="1"/>
</dbReference>
<accession>A0A1F5FF22</accession>
<keyword evidence="5 6" id="KW-0472">Membrane</keyword>
<feature type="transmembrane region" description="Helical" evidence="6">
    <location>
        <begin position="63"/>
        <end position="87"/>
    </location>
</feature>
<protein>
    <recommendedName>
        <fullName evidence="7">Cytochrome C biogenesis protein transmembrane domain-containing protein</fullName>
    </recommendedName>
</protein>
<evidence type="ECO:0000259" key="7">
    <source>
        <dbReference type="Pfam" id="PF02683"/>
    </source>
</evidence>
<comment type="caution">
    <text evidence="8">The sequence shown here is derived from an EMBL/GenBank/DDBJ whole genome shotgun (WGS) entry which is preliminary data.</text>
</comment>
<evidence type="ECO:0000256" key="1">
    <source>
        <dbReference type="ARBA" id="ARBA00004141"/>
    </source>
</evidence>
<feature type="transmembrane region" description="Helical" evidence="6">
    <location>
        <begin position="93"/>
        <end position="113"/>
    </location>
</feature>
<keyword evidence="3 6" id="KW-0812">Transmembrane</keyword>
<feature type="transmembrane region" description="Helical" evidence="6">
    <location>
        <begin position="31"/>
        <end position="51"/>
    </location>
</feature>
<evidence type="ECO:0000256" key="2">
    <source>
        <dbReference type="ARBA" id="ARBA00006143"/>
    </source>
</evidence>
<dbReference type="GO" id="GO:0017004">
    <property type="term" value="P:cytochrome complex assembly"/>
    <property type="evidence" value="ECO:0007669"/>
    <property type="project" value="InterPro"/>
</dbReference>